<accession>A0ABX0SE51</accession>
<keyword evidence="2" id="KW-1185">Reference proteome</keyword>
<protein>
    <submittedName>
        <fullName evidence="1">Uncharacterized protein</fullName>
    </submittedName>
</protein>
<evidence type="ECO:0000313" key="2">
    <source>
        <dbReference type="Proteomes" id="UP000749311"/>
    </source>
</evidence>
<dbReference type="Proteomes" id="UP000749311">
    <property type="component" value="Unassembled WGS sequence"/>
</dbReference>
<comment type="caution">
    <text evidence="1">The sequence shown here is derived from an EMBL/GenBank/DDBJ whole genome shotgun (WGS) entry which is preliminary data.</text>
</comment>
<reference evidence="1 2" key="1">
    <citation type="submission" date="2020-02" db="EMBL/GenBank/DDBJ databases">
        <title>Sequencing the genomes of 1000 actinobacteria strains.</title>
        <authorList>
            <person name="Klenk H.-P."/>
        </authorList>
    </citation>
    <scope>NUCLEOTIDE SEQUENCE [LARGE SCALE GENOMIC DNA]</scope>
    <source>
        <strain evidence="1 2">DSM 19609</strain>
    </source>
</reference>
<gene>
    <name evidence="1" type="ORF">FB473_001313</name>
</gene>
<sequence length="117" mass="13131">MNRLLTIAIAQLRQDDPYANRRAAWFARSALEDVIVELLHAKQVDAGPLASGRTKLTCLESLYREEDPDIVARAQYAWSRLSEACHQHAYELAPTYVELAHLVRLVMGLCGAVPNKD</sequence>
<dbReference type="EMBL" id="JAAMOZ010000001">
    <property type="protein sequence ID" value="NIH56668.1"/>
    <property type="molecule type" value="Genomic_DNA"/>
</dbReference>
<evidence type="ECO:0000313" key="1">
    <source>
        <dbReference type="EMBL" id="NIH56668.1"/>
    </source>
</evidence>
<dbReference type="RefSeq" id="WP_167165786.1">
    <property type="nucleotide sequence ID" value="NZ_BAAAOO010000015.1"/>
</dbReference>
<name>A0ABX0SE51_9ACTN</name>
<organism evidence="1 2">
    <name type="scientific">Brooklawnia cerclae</name>
    <dbReference type="NCBI Taxonomy" id="349934"/>
    <lineage>
        <taxon>Bacteria</taxon>
        <taxon>Bacillati</taxon>
        <taxon>Actinomycetota</taxon>
        <taxon>Actinomycetes</taxon>
        <taxon>Propionibacteriales</taxon>
        <taxon>Propionibacteriaceae</taxon>
        <taxon>Brooklawnia</taxon>
    </lineage>
</organism>
<proteinExistence type="predicted"/>